<comment type="caution">
    <text evidence="10">The sequence shown here is derived from an EMBL/GenBank/DDBJ whole genome shotgun (WGS) entry which is preliminary data.</text>
</comment>
<dbReference type="Pfam" id="PF03462">
    <property type="entry name" value="PCRF"/>
    <property type="match status" value="1"/>
</dbReference>
<comment type="similarity">
    <text evidence="3 7">Belongs to the prokaryotic/mitochondrial release factor family.</text>
</comment>
<reference evidence="10 11" key="1">
    <citation type="submission" date="2020-07" db="EMBL/GenBank/DDBJ databases">
        <authorList>
            <person name="Feng X."/>
        </authorList>
    </citation>
    <scope>NUCLEOTIDE SEQUENCE [LARGE SCALE GENOMIC DNA]</scope>
    <source>
        <strain evidence="10 11">JCM23202</strain>
    </source>
</reference>
<dbReference type="FunFam" id="3.30.70.1660:FF:000002">
    <property type="entry name" value="Peptide chain release factor 1"/>
    <property type="match status" value="1"/>
</dbReference>
<dbReference type="PANTHER" id="PTHR43804">
    <property type="entry name" value="LD18447P"/>
    <property type="match status" value="1"/>
</dbReference>
<keyword evidence="4 7" id="KW-0488">Methylation</keyword>
<dbReference type="InterPro" id="IPR000352">
    <property type="entry name" value="Pep_chain_release_fac_I"/>
</dbReference>
<dbReference type="InterPro" id="IPR004373">
    <property type="entry name" value="RF-1"/>
</dbReference>
<dbReference type="HAMAP" id="MF_00093">
    <property type="entry name" value="Rel_fac_1"/>
    <property type="match status" value="1"/>
</dbReference>
<comment type="subcellular location">
    <subcellularLocation>
        <location evidence="2 7">Cytoplasm</location>
    </subcellularLocation>
</comment>
<dbReference type="NCBIfam" id="TIGR00019">
    <property type="entry name" value="prfA"/>
    <property type="match status" value="1"/>
</dbReference>
<dbReference type="InterPro" id="IPR045853">
    <property type="entry name" value="Pep_chain_release_fac_I_sf"/>
</dbReference>
<dbReference type="InterPro" id="IPR005139">
    <property type="entry name" value="PCRF"/>
</dbReference>
<proteinExistence type="inferred from homology"/>
<evidence type="ECO:0000256" key="1">
    <source>
        <dbReference type="ARBA" id="ARBA00002986"/>
    </source>
</evidence>
<feature type="modified residue" description="N5-methylglutamine" evidence="7">
    <location>
        <position position="237"/>
    </location>
</feature>
<evidence type="ECO:0000256" key="4">
    <source>
        <dbReference type="ARBA" id="ARBA00022481"/>
    </source>
</evidence>
<name>A0A7X1E6E4_9BACT</name>
<dbReference type="FunFam" id="3.30.70.1660:FF:000004">
    <property type="entry name" value="Peptide chain release factor 1"/>
    <property type="match status" value="1"/>
</dbReference>
<evidence type="ECO:0000259" key="9">
    <source>
        <dbReference type="PROSITE" id="PS00745"/>
    </source>
</evidence>
<organism evidence="10 11">
    <name type="scientific">Pelagicoccus albus</name>
    <dbReference type="NCBI Taxonomy" id="415222"/>
    <lineage>
        <taxon>Bacteria</taxon>
        <taxon>Pseudomonadati</taxon>
        <taxon>Verrucomicrobiota</taxon>
        <taxon>Opitutia</taxon>
        <taxon>Puniceicoccales</taxon>
        <taxon>Pelagicoccaceae</taxon>
        <taxon>Pelagicoccus</taxon>
    </lineage>
</organism>
<evidence type="ECO:0000313" key="10">
    <source>
        <dbReference type="EMBL" id="MBC2604595.1"/>
    </source>
</evidence>
<dbReference type="RefSeq" id="WP_185658486.1">
    <property type="nucleotide sequence ID" value="NZ_CAWPOO010000001.1"/>
</dbReference>
<evidence type="ECO:0000256" key="6">
    <source>
        <dbReference type="ARBA" id="ARBA00022917"/>
    </source>
</evidence>
<gene>
    <name evidence="7 10" type="primary">prfA</name>
    <name evidence="10" type="ORF">H5P27_00840</name>
</gene>
<keyword evidence="6 7" id="KW-0648">Protein biosynthesis</keyword>
<dbReference type="GO" id="GO:0005829">
    <property type="term" value="C:cytosol"/>
    <property type="evidence" value="ECO:0007669"/>
    <property type="project" value="UniProtKB-ARBA"/>
</dbReference>
<dbReference type="NCBIfam" id="NF001859">
    <property type="entry name" value="PRK00591.1"/>
    <property type="match status" value="1"/>
</dbReference>
<evidence type="ECO:0000256" key="7">
    <source>
        <dbReference type="HAMAP-Rule" id="MF_00093"/>
    </source>
</evidence>
<dbReference type="InterPro" id="IPR050057">
    <property type="entry name" value="Prokaryotic/Mito_RF"/>
</dbReference>
<dbReference type="FunFam" id="3.30.160.20:FF:000004">
    <property type="entry name" value="Peptide chain release factor 1"/>
    <property type="match status" value="1"/>
</dbReference>
<dbReference type="Proteomes" id="UP000526501">
    <property type="component" value="Unassembled WGS sequence"/>
</dbReference>
<dbReference type="SUPFAM" id="SSF75620">
    <property type="entry name" value="Release factor"/>
    <property type="match status" value="1"/>
</dbReference>
<dbReference type="EMBL" id="JACHVC010000001">
    <property type="protein sequence ID" value="MBC2604595.1"/>
    <property type="molecule type" value="Genomic_DNA"/>
</dbReference>
<dbReference type="Gene3D" id="3.30.160.20">
    <property type="match status" value="1"/>
</dbReference>
<evidence type="ECO:0000256" key="5">
    <source>
        <dbReference type="ARBA" id="ARBA00022490"/>
    </source>
</evidence>
<feature type="domain" description="Prokaryotic-type class I peptide chain release factors" evidence="9">
    <location>
        <begin position="230"/>
        <end position="246"/>
    </location>
</feature>
<protein>
    <recommendedName>
        <fullName evidence="7 8">Peptide chain release factor 1</fullName>
        <shortName evidence="7">RF-1</shortName>
    </recommendedName>
</protein>
<sequence length="365" mass="41082">MAIKLPEIAPFKARVEEIDEMMNKPDFYSDARRSAALSREHTKLRQLIEDYGLLEKAKTDLADNLEMLEDPSGDEELKELAEMEVPELEEKIESLEQKILAAMIPPEETDSRNTIVEIRAGAGGDEASLFAADLYRMYSRLAERKGWRVEQMSASESGIDGFKEVIFSISGEEVYKKLKLESGVHRVQRVPETESQGRIHTSTVTVAVLPEAEEVDVEINPQDLEITATRASGAGGQHVNTTDSAINIVHKPTGITVYCADERSQIKNRAKAMKVLYSRILQVKQEEERAKYAENRKKQVGTGDRSERIRTYNFPQSRLTDHRIGLTVHSLPAVMEGEMDEILETLENEDMRLKIEALMTGSKSS</sequence>
<comment type="PTM">
    <text evidence="7">Methylated by PrmC. Methylation increases the termination efficiency of RF1.</text>
</comment>
<dbReference type="Gene3D" id="3.30.70.1660">
    <property type="match status" value="1"/>
</dbReference>
<comment type="function">
    <text evidence="1 7">Peptide chain release factor 1 directs the termination of translation in response to the peptide chain termination codons UAG and UAA.</text>
</comment>
<evidence type="ECO:0000256" key="3">
    <source>
        <dbReference type="ARBA" id="ARBA00010835"/>
    </source>
</evidence>
<dbReference type="Gene3D" id="6.10.140.1950">
    <property type="match status" value="1"/>
</dbReference>
<dbReference type="AlphaFoldDB" id="A0A7X1E6E4"/>
<evidence type="ECO:0000313" key="11">
    <source>
        <dbReference type="Proteomes" id="UP000526501"/>
    </source>
</evidence>
<dbReference type="PANTHER" id="PTHR43804:SF7">
    <property type="entry name" value="LD18447P"/>
    <property type="match status" value="1"/>
</dbReference>
<dbReference type="SMART" id="SM00937">
    <property type="entry name" value="PCRF"/>
    <property type="match status" value="1"/>
</dbReference>
<evidence type="ECO:0000256" key="8">
    <source>
        <dbReference type="NCBIfam" id="TIGR00019"/>
    </source>
</evidence>
<evidence type="ECO:0000256" key="2">
    <source>
        <dbReference type="ARBA" id="ARBA00004496"/>
    </source>
</evidence>
<dbReference type="Pfam" id="PF00472">
    <property type="entry name" value="RF-1"/>
    <property type="match status" value="1"/>
</dbReference>
<keyword evidence="11" id="KW-1185">Reference proteome</keyword>
<accession>A0A7X1E6E4</accession>
<keyword evidence="5 7" id="KW-0963">Cytoplasm</keyword>
<dbReference type="PROSITE" id="PS00745">
    <property type="entry name" value="RF_PROK_I"/>
    <property type="match status" value="1"/>
</dbReference>
<dbReference type="GO" id="GO:0016149">
    <property type="term" value="F:translation release factor activity, codon specific"/>
    <property type="evidence" value="ECO:0007669"/>
    <property type="project" value="UniProtKB-UniRule"/>
</dbReference>